<name>A0A1G2KVU0_9BACT</name>
<evidence type="ECO:0000313" key="3">
    <source>
        <dbReference type="Proteomes" id="UP000177177"/>
    </source>
</evidence>
<dbReference type="AlphaFoldDB" id="A0A1G2KVU0"/>
<evidence type="ECO:0008006" key="4">
    <source>
        <dbReference type="Google" id="ProtNLM"/>
    </source>
</evidence>
<keyword evidence="1" id="KW-0472">Membrane</keyword>
<evidence type="ECO:0000313" key="2">
    <source>
        <dbReference type="EMBL" id="OHA02581.1"/>
    </source>
</evidence>
<gene>
    <name evidence="2" type="ORF">A3C92_02975</name>
</gene>
<dbReference type="EMBL" id="MHQN01000033">
    <property type="protein sequence ID" value="OHA02581.1"/>
    <property type="molecule type" value="Genomic_DNA"/>
</dbReference>
<keyword evidence="1" id="KW-0812">Transmembrane</keyword>
<dbReference type="Proteomes" id="UP000177177">
    <property type="component" value="Unassembled WGS sequence"/>
</dbReference>
<evidence type="ECO:0000256" key="1">
    <source>
        <dbReference type="SAM" id="Phobius"/>
    </source>
</evidence>
<dbReference type="SUPFAM" id="SSF57884">
    <property type="entry name" value="Ada DNA repair protein, N-terminal domain (N-Ada 10)"/>
    <property type="match status" value="1"/>
</dbReference>
<organism evidence="2 3">
    <name type="scientific">Candidatus Sungbacteria bacterium RIFCSPHIGHO2_02_FULL_53_17</name>
    <dbReference type="NCBI Taxonomy" id="1802275"/>
    <lineage>
        <taxon>Bacteria</taxon>
        <taxon>Candidatus Sungiibacteriota</taxon>
    </lineage>
</organism>
<proteinExistence type="predicted"/>
<accession>A0A1G2KVU0</accession>
<feature type="transmembrane region" description="Helical" evidence="1">
    <location>
        <begin position="20"/>
        <end position="41"/>
    </location>
</feature>
<dbReference type="Gene3D" id="3.40.10.10">
    <property type="entry name" value="DNA Methylphosphotriester Repair Domain"/>
    <property type="match status" value="1"/>
</dbReference>
<sequence length="135" mass="14143">MIGHYREKVNAWAGERKNDLFIAAVIFLVGLGSFGLGRLSAIMPSKPPIKVTSPQITDIAAQDASSAAVGAGGLAAKAAATSAAGRYLGSVSGTAYHLPWCPGAQRIKEQNKIWFQTKEEAEKKGYKPAGNCPGL</sequence>
<reference evidence="2 3" key="1">
    <citation type="journal article" date="2016" name="Nat. Commun.">
        <title>Thousands of microbial genomes shed light on interconnected biogeochemical processes in an aquifer system.</title>
        <authorList>
            <person name="Anantharaman K."/>
            <person name="Brown C.T."/>
            <person name="Hug L.A."/>
            <person name="Sharon I."/>
            <person name="Castelle C.J."/>
            <person name="Probst A.J."/>
            <person name="Thomas B.C."/>
            <person name="Singh A."/>
            <person name="Wilkins M.J."/>
            <person name="Karaoz U."/>
            <person name="Brodie E.L."/>
            <person name="Williams K.H."/>
            <person name="Hubbard S.S."/>
            <person name="Banfield J.F."/>
        </authorList>
    </citation>
    <scope>NUCLEOTIDE SEQUENCE [LARGE SCALE GENOMIC DNA]</scope>
</reference>
<dbReference type="InterPro" id="IPR035451">
    <property type="entry name" value="Ada-like_dom_sf"/>
</dbReference>
<comment type="caution">
    <text evidence="2">The sequence shown here is derived from an EMBL/GenBank/DDBJ whole genome shotgun (WGS) entry which is preliminary data.</text>
</comment>
<protein>
    <recommendedName>
        <fullName evidence="4">Ada DNA repair metal-binding domain-containing protein</fullName>
    </recommendedName>
</protein>
<keyword evidence="1" id="KW-1133">Transmembrane helix</keyword>